<dbReference type="RefSeq" id="WP_268045757.1">
    <property type="nucleotide sequence ID" value="NZ_CP104064.1"/>
</dbReference>
<sequence length="74" mass="8636">MNEIGRLNQQIQQMQQILSDMQQTLNQLETKTSYGSRYARASRINPRVAVALEEQGPPRQSEFAEYARQPFYTE</sequence>
<keyword evidence="4" id="KW-1185">Reference proteome</keyword>
<protein>
    <submittedName>
        <fullName evidence="3">Uncharacterized protein</fullName>
    </submittedName>
</protein>
<evidence type="ECO:0000256" key="1">
    <source>
        <dbReference type="SAM" id="Coils"/>
    </source>
</evidence>
<feature type="coiled-coil region" evidence="1">
    <location>
        <begin position="4"/>
        <end position="31"/>
    </location>
</feature>
<keyword evidence="1" id="KW-0175">Coiled coil</keyword>
<feature type="region of interest" description="Disordered" evidence="2">
    <location>
        <begin position="53"/>
        <end position="74"/>
    </location>
</feature>
<evidence type="ECO:0000313" key="3">
    <source>
        <dbReference type="EMBL" id="WAH38196.1"/>
    </source>
</evidence>
<organism evidence="3 4">
    <name type="scientific">Alicyclobacillus dauci</name>
    <dbReference type="NCBI Taxonomy" id="1475485"/>
    <lineage>
        <taxon>Bacteria</taxon>
        <taxon>Bacillati</taxon>
        <taxon>Bacillota</taxon>
        <taxon>Bacilli</taxon>
        <taxon>Bacillales</taxon>
        <taxon>Alicyclobacillaceae</taxon>
        <taxon>Alicyclobacillus</taxon>
    </lineage>
</organism>
<evidence type="ECO:0000256" key="2">
    <source>
        <dbReference type="SAM" id="MobiDB-lite"/>
    </source>
</evidence>
<dbReference type="Proteomes" id="UP001164803">
    <property type="component" value="Chromosome"/>
</dbReference>
<proteinExistence type="predicted"/>
<reference evidence="3" key="1">
    <citation type="submission" date="2022-08" db="EMBL/GenBank/DDBJ databases">
        <title>Alicyclobacillus dauci DSM2870, complete genome.</title>
        <authorList>
            <person name="Wang Q."/>
            <person name="Cai R."/>
            <person name="Wang Z."/>
        </authorList>
    </citation>
    <scope>NUCLEOTIDE SEQUENCE</scope>
    <source>
        <strain evidence="3">DSM 28700</strain>
    </source>
</reference>
<accession>A0ABY6Z7F0</accession>
<name>A0ABY6Z7F0_9BACL</name>
<gene>
    <name evidence="3" type="ORF">NZD86_06845</name>
</gene>
<dbReference type="EMBL" id="CP104064">
    <property type="protein sequence ID" value="WAH38196.1"/>
    <property type="molecule type" value="Genomic_DNA"/>
</dbReference>
<evidence type="ECO:0000313" key="4">
    <source>
        <dbReference type="Proteomes" id="UP001164803"/>
    </source>
</evidence>